<dbReference type="Proteomes" id="UP000034932">
    <property type="component" value="Unassembled WGS sequence"/>
</dbReference>
<name>A0A0G0P5H0_9BACT</name>
<dbReference type="AlphaFoldDB" id="A0A0G0P5H0"/>
<gene>
    <name evidence="2" type="ORF">UT19_C0013G0038</name>
</gene>
<proteinExistence type="predicted"/>
<keyword evidence="1" id="KW-0472">Membrane</keyword>
<keyword evidence="1" id="KW-0812">Transmembrane</keyword>
<accession>A0A0G0P5H0</accession>
<organism evidence="2 3">
    <name type="scientific">Candidatus Woesebacteria bacterium GW2011_GWB1_39_10b</name>
    <dbReference type="NCBI Taxonomy" id="1618573"/>
    <lineage>
        <taxon>Bacteria</taxon>
        <taxon>Candidatus Woeseibacteriota</taxon>
    </lineage>
</organism>
<keyword evidence="1" id="KW-1133">Transmembrane helix</keyword>
<evidence type="ECO:0000313" key="2">
    <source>
        <dbReference type="EMBL" id="KKQ93374.1"/>
    </source>
</evidence>
<dbReference type="EMBL" id="LBVW01000013">
    <property type="protein sequence ID" value="KKQ93374.1"/>
    <property type="molecule type" value="Genomic_DNA"/>
</dbReference>
<evidence type="ECO:0000256" key="1">
    <source>
        <dbReference type="SAM" id="Phobius"/>
    </source>
</evidence>
<comment type="caution">
    <text evidence="2">The sequence shown here is derived from an EMBL/GenBank/DDBJ whole genome shotgun (WGS) entry which is preliminary data.</text>
</comment>
<protein>
    <submittedName>
        <fullName evidence="2">Uncharacterized protein</fullName>
    </submittedName>
</protein>
<feature type="transmembrane region" description="Helical" evidence="1">
    <location>
        <begin position="6"/>
        <end position="30"/>
    </location>
</feature>
<evidence type="ECO:0000313" key="3">
    <source>
        <dbReference type="Proteomes" id="UP000034932"/>
    </source>
</evidence>
<sequence>MRQNLLGFAHLFVLLILALIVFTGIGYYAYKNGQIRFNLQQEQFTTSPAPTANLSRDEVLRDWKTYTNIKYGIEFKYLSYLSYVEQGPNLFQQELDKGKQISGTVEPSLENVIFKDQKNATQFVLGIFQINLKDLSVNDYLNNFLYTRGRCDIRWGFEPTTTSIMDLSNPKVLKVAGKKPGFQNCYYLTNQSGYLYVLSTEVYNNQAAFQTLKLRAKRRSAKEDKFLD</sequence>
<reference evidence="2 3" key="1">
    <citation type="journal article" date="2015" name="Nature">
        <title>rRNA introns, odd ribosomes, and small enigmatic genomes across a large radiation of phyla.</title>
        <authorList>
            <person name="Brown C.T."/>
            <person name="Hug L.A."/>
            <person name="Thomas B.C."/>
            <person name="Sharon I."/>
            <person name="Castelle C.J."/>
            <person name="Singh A."/>
            <person name="Wilkins M.J."/>
            <person name="Williams K.H."/>
            <person name="Banfield J.F."/>
        </authorList>
    </citation>
    <scope>NUCLEOTIDE SEQUENCE [LARGE SCALE GENOMIC DNA]</scope>
</reference>
<dbReference type="STRING" id="1618573.UT19_C0013G0038"/>